<dbReference type="HAMAP" id="MF_00379">
    <property type="entry name" value="GTPase_MnmE"/>
    <property type="match status" value="1"/>
</dbReference>
<dbReference type="NCBIfam" id="TIGR00231">
    <property type="entry name" value="small_GTP"/>
    <property type="match status" value="1"/>
</dbReference>
<dbReference type="Gene3D" id="3.40.50.300">
    <property type="entry name" value="P-loop containing nucleotide triphosphate hydrolases"/>
    <property type="match status" value="1"/>
</dbReference>
<dbReference type="GO" id="GO:0046872">
    <property type="term" value="F:metal ion binding"/>
    <property type="evidence" value="ECO:0007669"/>
    <property type="project" value="UniProtKB-KW"/>
</dbReference>
<feature type="binding site" evidence="6">
    <location>
        <position position="435"/>
    </location>
    <ligand>
        <name>(6S)-5-formyl-5,6,7,8-tetrahydrofolate</name>
        <dbReference type="ChEBI" id="CHEBI:57457"/>
    </ligand>
</feature>
<sequence>MSPTDPSVIFALATAPGGAISVMRVSGSGSAEILQALAGTLPAPRRASLRPLKHGGEVLDEALVLWFPGPNSYTGEDSFELHLHGSPAIIEAVAEALRALGASPAEAGAFTRRAVQAGRMDLLQAEAIADLVEAETQAQRRQALRQADGALSALYDSWAGRLKQILAQQEALIDFPDEELPPEVENQLMQNMLGLQVEIAEHLQDRRGEATREGLHVVIAGAPNAGKSSLLNALSGTEAAIVTAHAGTTRDAISLDWTFEGIRLRLTDTAGLRETENEIEAEGIRRARTHVSQADLVLHLLAPGEEATPSITPEALRVRTKTDLAPLPAPSVSLTGSLIGINTVTPDGLAPLLAALRTQLQPLLAQREAPPLTRARHRAGLEETQHALTRALRTDWPELRGEELRQAMRALGRLTGKVDVEALLDTIFSSFCIGK</sequence>
<dbReference type="Gene3D" id="1.20.120.430">
    <property type="entry name" value="tRNA modification GTPase MnmE domain 2"/>
    <property type="match status" value="1"/>
</dbReference>
<dbReference type="SUPFAM" id="SSF52540">
    <property type="entry name" value="P-loop containing nucleoside triphosphate hydrolases"/>
    <property type="match status" value="1"/>
</dbReference>
<dbReference type="Proteomes" id="UP000315037">
    <property type="component" value="Unassembled WGS sequence"/>
</dbReference>
<dbReference type="GO" id="GO:0030488">
    <property type="term" value="P:tRNA methylation"/>
    <property type="evidence" value="ECO:0007669"/>
    <property type="project" value="TreeGrafter"/>
</dbReference>
<dbReference type="GO" id="GO:0002098">
    <property type="term" value="P:tRNA wobble uridine modification"/>
    <property type="evidence" value="ECO:0007669"/>
    <property type="project" value="TreeGrafter"/>
</dbReference>
<dbReference type="EMBL" id="SORZ01000002">
    <property type="protein sequence ID" value="TPW33999.1"/>
    <property type="molecule type" value="Genomic_DNA"/>
</dbReference>
<comment type="caution">
    <text evidence="6">Lacks conserved residue(s) required for the propagation of feature annotation.</text>
</comment>
<dbReference type="GO" id="GO:0003924">
    <property type="term" value="F:GTPase activity"/>
    <property type="evidence" value="ECO:0007669"/>
    <property type="project" value="UniProtKB-UniRule"/>
</dbReference>
<dbReference type="NCBIfam" id="TIGR00450">
    <property type="entry name" value="mnmE_trmE_thdF"/>
    <property type="match status" value="1"/>
</dbReference>
<comment type="function">
    <text evidence="6">Exhibits a very high intrinsic GTPase hydrolysis rate. Involved in the addition of a carboxymethylaminomethyl (cmnm) group at the wobble position (U34) of certain tRNAs, forming tRNA-cmnm(5)s(2)U34.</text>
</comment>
<dbReference type="PROSITE" id="PS51709">
    <property type="entry name" value="G_TRME"/>
    <property type="match status" value="1"/>
</dbReference>
<proteinExistence type="inferred from homology"/>
<comment type="similarity">
    <text evidence="1 6 7">Belongs to the TRAFAC class TrmE-Era-EngA-EngB-Septin-like GTPase superfamily. TrmE GTPase family.</text>
</comment>
<evidence type="ECO:0000256" key="3">
    <source>
        <dbReference type="ARBA" id="ARBA00022741"/>
    </source>
</evidence>
<dbReference type="PANTHER" id="PTHR42714">
    <property type="entry name" value="TRNA MODIFICATION GTPASE GTPBP3"/>
    <property type="match status" value="1"/>
</dbReference>
<feature type="binding site" evidence="6">
    <location>
        <position position="119"/>
    </location>
    <ligand>
        <name>(6S)-5-formyl-5,6,7,8-tetrahydrofolate</name>
        <dbReference type="ChEBI" id="CHEBI:57457"/>
    </ligand>
</feature>
<feature type="domain" description="TrmE-type G" evidence="8">
    <location>
        <begin position="214"/>
        <end position="361"/>
    </location>
</feature>
<gene>
    <name evidence="6 9" type="primary">mnmE</name>
    <name evidence="6" type="synonym">trmE</name>
    <name evidence="9" type="ORF">E3202_05395</name>
</gene>
<feature type="binding site" evidence="6">
    <location>
        <position position="228"/>
    </location>
    <ligand>
        <name>Mg(2+)</name>
        <dbReference type="ChEBI" id="CHEBI:18420"/>
    </ligand>
</feature>
<keyword evidence="5 6" id="KW-0342">GTP-binding</keyword>
<dbReference type="PRINTS" id="PR00326">
    <property type="entry name" value="GTP1OBG"/>
</dbReference>
<feature type="binding site" evidence="6">
    <location>
        <position position="249"/>
    </location>
    <ligand>
        <name>Mg(2+)</name>
        <dbReference type="ChEBI" id="CHEBI:18420"/>
    </ligand>
</feature>
<name>A0A506UKY2_9PROT</name>
<dbReference type="RefSeq" id="WP_165600689.1">
    <property type="nucleotide sequence ID" value="NZ_SORZ01000002.1"/>
</dbReference>
<dbReference type="InterPro" id="IPR027417">
    <property type="entry name" value="P-loop_NTPase"/>
</dbReference>
<evidence type="ECO:0000259" key="8">
    <source>
        <dbReference type="PROSITE" id="PS51709"/>
    </source>
</evidence>
<feature type="binding site" evidence="6">
    <location>
        <position position="80"/>
    </location>
    <ligand>
        <name>(6S)-5-formyl-5,6,7,8-tetrahydrofolate</name>
        <dbReference type="ChEBI" id="CHEBI:57457"/>
    </ligand>
</feature>
<comment type="cofactor">
    <cofactor evidence="6">
        <name>K(+)</name>
        <dbReference type="ChEBI" id="CHEBI:29103"/>
    </cofactor>
    <text evidence="6">Binds 1 potassium ion per subunit.</text>
</comment>
<keyword evidence="4 6" id="KW-0630">Potassium</keyword>
<keyword evidence="6" id="KW-0963">Cytoplasm</keyword>
<dbReference type="GO" id="GO:0005737">
    <property type="term" value="C:cytoplasm"/>
    <property type="evidence" value="ECO:0007669"/>
    <property type="project" value="UniProtKB-SubCell"/>
</dbReference>
<protein>
    <recommendedName>
        <fullName evidence="6">tRNA modification GTPase MnmE</fullName>
        <ecNumber evidence="6">3.6.-.-</ecNumber>
    </recommendedName>
</protein>
<dbReference type="PANTHER" id="PTHR42714:SF2">
    <property type="entry name" value="TRNA MODIFICATION GTPASE GTPBP3, MITOCHONDRIAL"/>
    <property type="match status" value="1"/>
</dbReference>
<keyword evidence="6" id="KW-0460">Magnesium</keyword>
<feature type="binding site" evidence="6">
    <location>
        <position position="24"/>
    </location>
    <ligand>
        <name>(6S)-5-formyl-5,6,7,8-tetrahydrofolate</name>
        <dbReference type="ChEBI" id="CHEBI:57457"/>
    </ligand>
</feature>
<dbReference type="InterPro" id="IPR004520">
    <property type="entry name" value="GTPase_MnmE"/>
</dbReference>
<comment type="subcellular location">
    <subcellularLocation>
        <location evidence="6">Cytoplasm</location>
    </subcellularLocation>
</comment>
<organism evidence="9 10">
    <name type="scientific">Oecophyllibacter saccharovorans</name>
    <dbReference type="NCBI Taxonomy" id="2558360"/>
    <lineage>
        <taxon>Bacteria</taxon>
        <taxon>Pseudomonadati</taxon>
        <taxon>Pseudomonadota</taxon>
        <taxon>Alphaproteobacteria</taxon>
        <taxon>Acetobacterales</taxon>
        <taxon>Acetobacteraceae</taxon>
        <taxon>Oecophyllibacter</taxon>
    </lineage>
</organism>
<feature type="binding site" evidence="6">
    <location>
        <begin position="243"/>
        <end position="249"/>
    </location>
    <ligand>
        <name>GTP</name>
        <dbReference type="ChEBI" id="CHEBI:37565"/>
    </ligand>
</feature>
<dbReference type="GO" id="GO:0005525">
    <property type="term" value="F:GTP binding"/>
    <property type="evidence" value="ECO:0007669"/>
    <property type="project" value="UniProtKB-UniRule"/>
</dbReference>
<dbReference type="NCBIfam" id="NF003661">
    <property type="entry name" value="PRK05291.1-3"/>
    <property type="match status" value="1"/>
</dbReference>
<dbReference type="InterPro" id="IPR031168">
    <property type="entry name" value="G_TrmE"/>
</dbReference>
<evidence type="ECO:0000256" key="7">
    <source>
        <dbReference type="RuleBase" id="RU003313"/>
    </source>
</evidence>
<reference evidence="9 10" key="1">
    <citation type="submission" date="2019-03" db="EMBL/GenBank/DDBJ databases">
        <title>The complete genome sequence of Neokomagataea sp. Jb2 NBRC113641.</title>
        <authorList>
            <person name="Chua K.-O."/>
            <person name="Chan K.-G."/>
            <person name="See-Too W.-S."/>
        </authorList>
    </citation>
    <scope>NUCLEOTIDE SEQUENCE [LARGE SCALE GENOMIC DNA]</scope>
    <source>
        <strain evidence="9 10">Jb2</strain>
    </source>
</reference>
<evidence type="ECO:0000313" key="9">
    <source>
        <dbReference type="EMBL" id="TPW33999.1"/>
    </source>
</evidence>
<keyword evidence="10" id="KW-1185">Reference proteome</keyword>
<dbReference type="InterPro" id="IPR005225">
    <property type="entry name" value="Small_GTP-bd"/>
</dbReference>
<dbReference type="Pfam" id="PF01926">
    <property type="entry name" value="MMR_HSR1"/>
    <property type="match status" value="1"/>
</dbReference>
<dbReference type="SUPFAM" id="SSF116878">
    <property type="entry name" value="TrmE connector domain"/>
    <property type="match status" value="1"/>
</dbReference>
<keyword evidence="6" id="KW-0479">Metal-binding</keyword>
<evidence type="ECO:0000313" key="10">
    <source>
        <dbReference type="Proteomes" id="UP000315037"/>
    </source>
</evidence>
<dbReference type="InterPro" id="IPR027266">
    <property type="entry name" value="TrmE/GcvT-like"/>
</dbReference>
<comment type="subunit">
    <text evidence="6">Homodimer. Heterotetramer of two MnmE and two MnmG subunits.</text>
</comment>
<dbReference type="Pfam" id="PF12631">
    <property type="entry name" value="MnmE_helical"/>
    <property type="match status" value="1"/>
</dbReference>
<dbReference type="EC" id="3.6.-.-" evidence="6"/>
<comment type="caution">
    <text evidence="9">The sequence shown here is derived from an EMBL/GenBank/DDBJ whole genome shotgun (WGS) entry which is preliminary data.</text>
</comment>
<dbReference type="InterPro" id="IPR006073">
    <property type="entry name" value="GTP-bd"/>
</dbReference>
<keyword evidence="2 6" id="KW-0819">tRNA processing</keyword>
<dbReference type="Pfam" id="PF10396">
    <property type="entry name" value="TrmE_N"/>
    <property type="match status" value="1"/>
</dbReference>
<dbReference type="CDD" id="cd14858">
    <property type="entry name" value="TrmE_N"/>
    <property type="match status" value="1"/>
</dbReference>
<evidence type="ECO:0000256" key="6">
    <source>
        <dbReference type="HAMAP-Rule" id="MF_00379"/>
    </source>
</evidence>
<dbReference type="InterPro" id="IPR027368">
    <property type="entry name" value="MnmE_dom2"/>
</dbReference>
<dbReference type="AlphaFoldDB" id="A0A506UKY2"/>
<evidence type="ECO:0000256" key="5">
    <source>
        <dbReference type="ARBA" id="ARBA00023134"/>
    </source>
</evidence>
<evidence type="ECO:0000256" key="1">
    <source>
        <dbReference type="ARBA" id="ARBA00011043"/>
    </source>
</evidence>
<feature type="binding site" evidence="6">
    <location>
        <begin position="268"/>
        <end position="271"/>
    </location>
    <ligand>
        <name>GTP</name>
        <dbReference type="ChEBI" id="CHEBI:37565"/>
    </ligand>
</feature>
<keyword evidence="3 6" id="KW-0547">Nucleotide-binding</keyword>
<feature type="binding site" evidence="6">
    <location>
        <begin position="224"/>
        <end position="229"/>
    </location>
    <ligand>
        <name>GTP</name>
        <dbReference type="ChEBI" id="CHEBI:37565"/>
    </ligand>
</feature>
<keyword evidence="6" id="KW-0378">Hydrolase</keyword>
<dbReference type="CDD" id="cd04164">
    <property type="entry name" value="trmE"/>
    <property type="match status" value="1"/>
</dbReference>
<evidence type="ECO:0000256" key="4">
    <source>
        <dbReference type="ARBA" id="ARBA00022958"/>
    </source>
</evidence>
<dbReference type="InterPro" id="IPR018948">
    <property type="entry name" value="GTP-bd_TrmE_N"/>
</dbReference>
<dbReference type="Gene3D" id="3.30.1360.120">
    <property type="entry name" value="Probable tRNA modification gtpase trme, domain 1"/>
    <property type="match status" value="1"/>
</dbReference>
<dbReference type="InterPro" id="IPR025867">
    <property type="entry name" value="MnmE_helical"/>
</dbReference>
<accession>A0A506UKY2</accession>
<evidence type="ECO:0000256" key="2">
    <source>
        <dbReference type="ARBA" id="ARBA00022694"/>
    </source>
</evidence>